<dbReference type="AlphaFoldDB" id="A0A348WR72"/>
<feature type="transmembrane region" description="Helical" evidence="1">
    <location>
        <begin position="57"/>
        <end position="80"/>
    </location>
</feature>
<feature type="transmembrane region" description="Helical" evidence="1">
    <location>
        <begin position="176"/>
        <end position="194"/>
    </location>
</feature>
<proteinExistence type="predicted"/>
<organism evidence="3 4">
    <name type="scientific">Idiomarina baltica</name>
    <dbReference type="NCBI Taxonomy" id="190892"/>
    <lineage>
        <taxon>Bacteria</taxon>
        <taxon>Pseudomonadati</taxon>
        <taxon>Pseudomonadota</taxon>
        <taxon>Gammaproteobacteria</taxon>
        <taxon>Alteromonadales</taxon>
        <taxon>Idiomarinaceae</taxon>
        <taxon>Idiomarina</taxon>
    </lineage>
</organism>
<protein>
    <recommendedName>
        <fullName evidence="2">VTT domain-containing protein</fullName>
    </recommendedName>
</protein>
<dbReference type="InterPro" id="IPR032816">
    <property type="entry name" value="VTT_dom"/>
</dbReference>
<gene>
    <name evidence="3" type="ORF">DCR58_09680</name>
</gene>
<dbReference type="Proteomes" id="UP000262878">
    <property type="component" value="Unassembled WGS sequence"/>
</dbReference>
<evidence type="ECO:0000313" key="4">
    <source>
        <dbReference type="Proteomes" id="UP000262878"/>
    </source>
</evidence>
<sequence length="195" mass="21937">MKLFTKMYDAVLRWSQHTHAQWILAALSFSEAIFFPIPPDVMLAPMAMTQPKRAFRFAGITTLTSVLGGCVGFVLGMWAYDAAVLPFVELMGYEDKLATIVNWFKHYGIWVVFLAGFSPIPYKLFTVSAGMLSMAFLPFLLASAVSRGLRFYLVAWLLRWGGPEMAIKLRTYVDRIGWATVIIAILVILIVKLMS</sequence>
<dbReference type="PANTHER" id="PTHR42709:SF11">
    <property type="entry name" value="DEDA FAMILY PROTEIN"/>
    <property type="match status" value="1"/>
</dbReference>
<dbReference type="STRING" id="314276.OS145_07262"/>
<feature type="transmembrane region" description="Helical" evidence="1">
    <location>
        <begin position="134"/>
        <end position="156"/>
    </location>
</feature>
<evidence type="ECO:0000256" key="1">
    <source>
        <dbReference type="SAM" id="Phobius"/>
    </source>
</evidence>
<dbReference type="PANTHER" id="PTHR42709">
    <property type="entry name" value="ALKALINE PHOSPHATASE LIKE PROTEIN"/>
    <property type="match status" value="1"/>
</dbReference>
<feature type="domain" description="VTT" evidence="2">
    <location>
        <begin position="57"/>
        <end position="155"/>
    </location>
</feature>
<dbReference type="EMBL" id="DMUP01000236">
    <property type="protein sequence ID" value="HAR57034.1"/>
    <property type="molecule type" value="Genomic_DNA"/>
</dbReference>
<accession>A0A348WR72</accession>
<dbReference type="InterPro" id="IPR051311">
    <property type="entry name" value="DedA_domain"/>
</dbReference>
<name>A0A348WR72_9GAMM</name>
<keyword evidence="1" id="KW-1133">Transmembrane helix</keyword>
<reference evidence="3 4" key="1">
    <citation type="journal article" date="2018" name="Nat. Biotechnol.">
        <title>A standardized bacterial taxonomy based on genome phylogeny substantially revises the tree of life.</title>
        <authorList>
            <person name="Parks D.H."/>
            <person name="Chuvochina M."/>
            <person name="Waite D.W."/>
            <person name="Rinke C."/>
            <person name="Skarshewski A."/>
            <person name="Chaumeil P.A."/>
            <person name="Hugenholtz P."/>
        </authorList>
    </citation>
    <scope>NUCLEOTIDE SEQUENCE [LARGE SCALE GENOMIC DNA]</scope>
    <source>
        <strain evidence="3">UBA9360</strain>
    </source>
</reference>
<keyword evidence="1" id="KW-0472">Membrane</keyword>
<evidence type="ECO:0000259" key="2">
    <source>
        <dbReference type="Pfam" id="PF09335"/>
    </source>
</evidence>
<dbReference type="GO" id="GO:0005886">
    <property type="term" value="C:plasma membrane"/>
    <property type="evidence" value="ECO:0007669"/>
    <property type="project" value="TreeGrafter"/>
</dbReference>
<evidence type="ECO:0000313" key="3">
    <source>
        <dbReference type="EMBL" id="HAR57034.1"/>
    </source>
</evidence>
<feature type="transmembrane region" description="Helical" evidence="1">
    <location>
        <begin position="100"/>
        <end position="122"/>
    </location>
</feature>
<keyword evidence="1" id="KW-0812">Transmembrane</keyword>
<comment type="caution">
    <text evidence="3">The sequence shown here is derived from an EMBL/GenBank/DDBJ whole genome shotgun (WGS) entry which is preliminary data.</text>
</comment>
<dbReference type="Pfam" id="PF09335">
    <property type="entry name" value="VTT_dom"/>
    <property type="match status" value="1"/>
</dbReference>